<keyword evidence="6 7" id="KW-0998">Cell outer membrane</keyword>
<dbReference type="Gene3D" id="2.170.130.10">
    <property type="entry name" value="TonB-dependent receptor, plug domain"/>
    <property type="match status" value="1"/>
</dbReference>
<evidence type="ECO:0000256" key="6">
    <source>
        <dbReference type="ARBA" id="ARBA00023237"/>
    </source>
</evidence>
<keyword evidence="11" id="KW-0675">Receptor</keyword>
<accession>A0A5P2G1D5</accession>
<feature type="domain" description="TonB-dependent receptor plug" evidence="9">
    <location>
        <begin position="134"/>
        <end position="243"/>
    </location>
</feature>
<dbReference type="InterPro" id="IPR057601">
    <property type="entry name" value="Oar-like_b-barrel"/>
</dbReference>
<dbReference type="InterPro" id="IPR037066">
    <property type="entry name" value="Plug_dom_sf"/>
</dbReference>
<evidence type="ECO:0000313" key="11">
    <source>
        <dbReference type="EMBL" id="QES88987.1"/>
    </source>
</evidence>
<proteinExistence type="inferred from homology"/>
<dbReference type="OrthoDB" id="9768147at2"/>
<keyword evidence="12" id="KW-1185">Reference proteome</keyword>
<dbReference type="SUPFAM" id="SSF56935">
    <property type="entry name" value="Porins"/>
    <property type="match status" value="1"/>
</dbReference>
<dbReference type="Gene3D" id="2.60.40.1120">
    <property type="entry name" value="Carboxypeptidase-like, regulatory domain"/>
    <property type="match status" value="1"/>
</dbReference>
<dbReference type="AlphaFoldDB" id="A0A5P2G1D5"/>
<dbReference type="PANTHER" id="PTHR30069:SF46">
    <property type="entry name" value="OAR PROTEIN"/>
    <property type="match status" value="1"/>
</dbReference>
<dbReference type="Proteomes" id="UP000292424">
    <property type="component" value="Chromosome"/>
</dbReference>
<dbReference type="SUPFAM" id="SSF49452">
    <property type="entry name" value="Starch-binding domain-like"/>
    <property type="match status" value="1"/>
</dbReference>
<comment type="similarity">
    <text evidence="7">Belongs to the TonB-dependent receptor family.</text>
</comment>
<dbReference type="PROSITE" id="PS52016">
    <property type="entry name" value="TONB_DEPENDENT_REC_3"/>
    <property type="match status" value="1"/>
</dbReference>
<keyword evidence="3 7" id="KW-1134">Transmembrane beta strand</keyword>
<feature type="domain" description="TonB-dependent transporter Oar-like beta-barrel" evidence="10">
    <location>
        <begin position="247"/>
        <end position="317"/>
    </location>
</feature>
<evidence type="ECO:0000259" key="10">
    <source>
        <dbReference type="Pfam" id="PF25183"/>
    </source>
</evidence>
<keyword evidence="2 7" id="KW-0813">Transport</keyword>
<evidence type="ECO:0000259" key="9">
    <source>
        <dbReference type="Pfam" id="PF07715"/>
    </source>
</evidence>
<dbReference type="GO" id="GO:0030246">
    <property type="term" value="F:carbohydrate binding"/>
    <property type="evidence" value="ECO:0007669"/>
    <property type="project" value="InterPro"/>
</dbReference>
<name>A0A5P2G1D5_9BACT</name>
<evidence type="ECO:0000256" key="8">
    <source>
        <dbReference type="SAM" id="SignalP"/>
    </source>
</evidence>
<evidence type="ECO:0000256" key="4">
    <source>
        <dbReference type="ARBA" id="ARBA00022692"/>
    </source>
</evidence>
<comment type="subcellular location">
    <subcellularLocation>
        <location evidence="1 7">Cell outer membrane</location>
        <topology evidence="1 7">Multi-pass membrane protein</topology>
    </subcellularLocation>
</comment>
<dbReference type="InterPro" id="IPR039426">
    <property type="entry name" value="TonB-dep_rcpt-like"/>
</dbReference>
<keyword evidence="4 7" id="KW-0812">Transmembrane</keyword>
<protein>
    <submittedName>
        <fullName evidence="11">TonB-dependent receptor</fullName>
    </submittedName>
</protein>
<dbReference type="GO" id="GO:0044718">
    <property type="term" value="P:siderophore transmembrane transport"/>
    <property type="evidence" value="ECO:0007669"/>
    <property type="project" value="TreeGrafter"/>
</dbReference>
<evidence type="ECO:0000256" key="5">
    <source>
        <dbReference type="ARBA" id="ARBA00023136"/>
    </source>
</evidence>
<evidence type="ECO:0000256" key="2">
    <source>
        <dbReference type="ARBA" id="ARBA00022448"/>
    </source>
</evidence>
<feature type="chain" id="PRO_5024374890" evidence="8">
    <location>
        <begin position="22"/>
        <end position="1054"/>
    </location>
</feature>
<keyword evidence="8" id="KW-0732">Signal</keyword>
<feature type="domain" description="TonB-dependent transporter Oar-like beta-barrel" evidence="10">
    <location>
        <begin position="325"/>
        <end position="984"/>
    </location>
</feature>
<gene>
    <name evidence="11" type="ORF">E0W69_010080</name>
</gene>
<dbReference type="InterPro" id="IPR013784">
    <property type="entry name" value="Carb-bd-like_fold"/>
</dbReference>
<sequence>MLFKRFLQLCIFFLLPGAIWAQVTTGSISGIVTDVTGKPLDGVSVKAVLVTTGFVSKAISQSDGAYTLPNLQAGGPYTITFSYVGLTTQTFNDVYVDLGSGNKINGVMQDPNIKEGATVTSRKNSLISKNNMGMSVQIGQKELTELPTVNRSINDFARLSPIAQVRNSSADGSPMGISFGGQSTRYNQFTIDGANSTDIFGLSSNGTNGGQAGVNPIPLDAIQSVQVVMSPYDITYGGFTGGGLNAVTKSGTNQMHGSAYGYTTNQNWTGNSADDKSKFSKFHSSYFGGRLGGAIVKNKLFYFVNYEGYRRSQPVNNQPGTGGSNINTATLDQISNFMKTNYNYDPGAYNGLNNTINSNTFFARVDWNINDKNKLMIRNSYVEANNYSLSDGNNSMSFENNGYTFKSKTNSTVAQLTSNISPKLSNLLRATYTSVRDKRVLGAGPYPSITINDGNATYNVGSDYSSQANSLNQNVFTLTDNLTYYAGKHTLTLGTHNEFVSVSNVFYQGIYGGYTYNSLNHFLTDSIDQYQTTYRKDGTTKGVGPKGAQFGLYIQDKWDVTSNFTLNYGVRFDMPVYFNKADANDQFNASQIAIDNNVNNTLAPKSRVMIAPRIGFNWDIKGNGMTQLRGGAGIFTGRVPLVWLSNQYGNTGSTIIKENITKAYTNSAIKFDPSNPYRTATAGNSQPATEVDVTDRNFKNPQTFRANLAIDQKLPWGLVGTIEGIYTKTVHDILYKDLNLQENASYTLDIDGNTRPFYNNTRIDKNYTNVMYLTNTSMGYSYTVYARLQKTFTKGWMGSISYSYGNSYSLNDGTSSTAYSNWRYAYTTTGNLNNLQEARNNYSQGGRIMAYVAKVFNYGKDNAWNTNIGLFFTGQSGQTFSYLFYGDVNGDNQSTTTFVSKVAQDVMFVPNQASDFKVASQYDDWMTYVNGNKYLKDNLGKYTKRNASRLPWENHFDLKLSQGYKLGNGNKITVECNIMNVSNLLNDHWGRSYYLSNQSASPLTIDHFNTNGTTVTPIYTFNSQYGNNSYTGKPWSYSTFGARWNMQLGLRYEF</sequence>
<keyword evidence="5 7" id="KW-0472">Membrane</keyword>
<evidence type="ECO:0000256" key="7">
    <source>
        <dbReference type="PROSITE-ProRule" id="PRU01360"/>
    </source>
</evidence>
<dbReference type="Pfam" id="PF07715">
    <property type="entry name" value="Plug"/>
    <property type="match status" value="1"/>
</dbReference>
<dbReference type="PANTHER" id="PTHR30069">
    <property type="entry name" value="TONB-DEPENDENT OUTER MEMBRANE RECEPTOR"/>
    <property type="match status" value="1"/>
</dbReference>
<evidence type="ECO:0000256" key="1">
    <source>
        <dbReference type="ARBA" id="ARBA00004571"/>
    </source>
</evidence>
<reference evidence="11 12" key="1">
    <citation type="submission" date="2019-09" db="EMBL/GenBank/DDBJ databases">
        <title>Complete genome sequence of Arachidicoccus sp. B3-10 isolated from apple orchard soil.</title>
        <authorList>
            <person name="Kim H.S."/>
            <person name="Han K.-I."/>
            <person name="Suh M.K."/>
            <person name="Lee K.C."/>
            <person name="Eom M.K."/>
            <person name="Kim J.-S."/>
            <person name="Kang S.W."/>
            <person name="Sin Y."/>
            <person name="Lee J.-S."/>
        </authorList>
    </citation>
    <scope>NUCLEOTIDE SEQUENCE [LARGE SCALE GENOMIC DNA]</scope>
    <source>
        <strain evidence="11 12">B3-10</strain>
    </source>
</reference>
<dbReference type="InterPro" id="IPR012910">
    <property type="entry name" value="Plug_dom"/>
</dbReference>
<dbReference type="EMBL" id="CP044016">
    <property type="protein sequence ID" value="QES88987.1"/>
    <property type="molecule type" value="Genomic_DNA"/>
</dbReference>
<dbReference type="GO" id="GO:0009279">
    <property type="term" value="C:cell outer membrane"/>
    <property type="evidence" value="ECO:0007669"/>
    <property type="project" value="UniProtKB-SubCell"/>
</dbReference>
<dbReference type="Pfam" id="PF25183">
    <property type="entry name" value="OMP_b-brl_4"/>
    <property type="match status" value="2"/>
</dbReference>
<dbReference type="GO" id="GO:0015344">
    <property type="term" value="F:siderophore uptake transmembrane transporter activity"/>
    <property type="evidence" value="ECO:0007669"/>
    <property type="project" value="TreeGrafter"/>
</dbReference>
<evidence type="ECO:0000256" key="3">
    <source>
        <dbReference type="ARBA" id="ARBA00022452"/>
    </source>
</evidence>
<dbReference type="KEGG" id="arac:E0W69_010080"/>
<dbReference type="InterPro" id="IPR036942">
    <property type="entry name" value="Beta-barrel_TonB_sf"/>
</dbReference>
<dbReference type="Gene3D" id="2.40.170.20">
    <property type="entry name" value="TonB-dependent receptor, beta-barrel domain"/>
    <property type="match status" value="1"/>
</dbReference>
<dbReference type="RefSeq" id="WP_131329933.1">
    <property type="nucleotide sequence ID" value="NZ_CP044016.1"/>
</dbReference>
<feature type="signal peptide" evidence="8">
    <location>
        <begin position="1"/>
        <end position="21"/>
    </location>
</feature>
<dbReference type="Pfam" id="PF13620">
    <property type="entry name" value="CarboxypepD_reg"/>
    <property type="match status" value="1"/>
</dbReference>
<organism evidence="11 12">
    <name type="scientific">Rhizosphaericola mali</name>
    <dbReference type="NCBI Taxonomy" id="2545455"/>
    <lineage>
        <taxon>Bacteria</taxon>
        <taxon>Pseudomonadati</taxon>
        <taxon>Bacteroidota</taxon>
        <taxon>Chitinophagia</taxon>
        <taxon>Chitinophagales</taxon>
        <taxon>Chitinophagaceae</taxon>
        <taxon>Rhizosphaericola</taxon>
    </lineage>
</organism>
<evidence type="ECO:0000313" key="12">
    <source>
        <dbReference type="Proteomes" id="UP000292424"/>
    </source>
</evidence>